<proteinExistence type="predicted"/>
<evidence type="ECO:0000256" key="2">
    <source>
        <dbReference type="ARBA" id="ARBA00004906"/>
    </source>
</evidence>
<keyword evidence="4" id="KW-0808">Transferase</keyword>
<dbReference type="InParanoid" id="A0A1V8TIH1"/>
<dbReference type="PROSITE" id="PS50237">
    <property type="entry name" value="HECT"/>
    <property type="match status" value="1"/>
</dbReference>
<accession>A0A1V8TIH1</accession>
<evidence type="ECO:0000256" key="1">
    <source>
        <dbReference type="ARBA" id="ARBA00000885"/>
    </source>
</evidence>
<dbReference type="OrthoDB" id="5981550at2759"/>
<evidence type="ECO:0000259" key="7">
    <source>
        <dbReference type="PROSITE" id="PS50237"/>
    </source>
</evidence>
<dbReference type="EC" id="2.3.2.26" evidence="3"/>
<dbReference type="InterPro" id="IPR050409">
    <property type="entry name" value="E3_ubiq-protein_ligase"/>
</dbReference>
<dbReference type="GO" id="GO:0061630">
    <property type="term" value="F:ubiquitin protein ligase activity"/>
    <property type="evidence" value="ECO:0007669"/>
    <property type="project" value="UniProtKB-EC"/>
</dbReference>
<keyword evidence="5 6" id="KW-0833">Ubl conjugation pathway</keyword>
<comment type="caution">
    <text evidence="8">The sequence shown here is derived from an EMBL/GenBank/DDBJ whole genome shotgun (WGS) entry which is preliminary data.</text>
</comment>
<dbReference type="InterPro" id="IPR035983">
    <property type="entry name" value="Hect_E3_ubiquitin_ligase"/>
</dbReference>
<dbReference type="GO" id="GO:0005737">
    <property type="term" value="C:cytoplasm"/>
    <property type="evidence" value="ECO:0007669"/>
    <property type="project" value="TreeGrafter"/>
</dbReference>
<dbReference type="Gene3D" id="3.30.2160.10">
    <property type="entry name" value="Hect, E3 ligase catalytic domain"/>
    <property type="match status" value="1"/>
</dbReference>
<feature type="active site" description="Glycyl thioester intermediate" evidence="6">
    <location>
        <position position="802"/>
    </location>
</feature>
<organism evidence="8 9">
    <name type="scientific">Cryoendolithus antarcticus</name>
    <dbReference type="NCBI Taxonomy" id="1507870"/>
    <lineage>
        <taxon>Eukaryota</taxon>
        <taxon>Fungi</taxon>
        <taxon>Dikarya</taxon>
        <taxon>Ascomycota</taxon>
        <taxon>Pezizomycotina</taxon>
        <taxon>Dothideomycetes</taxon>
        <taxon>Dothideomycetidae</taxon>
        <taxon>Cladosporiales</taxon>
        <taxon>Cladosporiaceae</taxon>
        <taxon>Cryoendolithus</taxon>
    </lineage>
</organism>
<dbReference type="Gene3D" id="6.10.130.10">
    <property type="entry name" value="Ubiquitin-protein ligase E3A, N-terminal zinc-binding domain (AZUL)"/>
    <property type="match status" value="1"/>
</dbReference>
<dbReference type="Pfam" id="PF16558">
    <property type="entry name" value="AZUL"/>
    <property type="match status" value="1"/>
</dbReference>
<dbReference type="Pfam" id="PF00632">
    <property type="entry name" value="HECT"/>
    <property type="match status" value="1"/>
</dbReference>
<evidence type="ECO:0000313" key="8">
    <source>
        <dbReference type="EMBL" id="OQO11175.1"/>
    </source>
</evidence>
<evidence type="ECO:0000256" key="5">
    <source>
        <dbReference type="ARBA" id="ARBA00022786"/>
    </source>
</evidence>
<comment type="catalytic activity">
    <reaction evidence="1">
        <text>S-ubiquitinyl-[E2 ubiquitin-conjugating enzyme]-L-cysteine + [acceptor protein]-L-lysine = [E2 ubiquitin-conjugating enzyme]-L-cysteine + N(6)-ubiquitinyl-[acceptor protein]-L-lysine.</text>
        <dbReference type="EC" id="2.3.2.26"/>
    </reaction>
</comment>
<evidence type="ECO:0000256" key="3">
    <source>
        <dbReference type="ARBA" id="ARBA00012485"/>
    </source>
</evidence>
<dbReference type="InterPro" id="IPR032353">
    <property type="entry name" value="AZUL"/>
</dbReference>
<dbReference type="PANTHER" id="PTHR11254">
    <property type="entry name" value="HECT DOMAIN UBIQUITIN-PROTEIN LIGASE"/>
    <property type="match status" value="1"/>
</dbReference>
<evidence type="ECO:0000256" key="6">
    <source>
        <dbReference type="PROSITE-ProRule" id="PRU00104"/>
    </source>
</evidence>
<dbReference type="SUPFAM" id="SSF56204">
    <property type="entry name" value="Hect, E3 ligase catalytic domain"/>
    <property type="match status" value="1"/>
</dbReference>
<keyword evidence="9" id="KW-1185">Reference proteome</keyword>
<dbReference type="InterPro" id="IPR000569">
    <property type="entry name" value="HECT_dom"/>
</dbReference>
<protein>
    <recommendedName>
        <fullName evidence="3">HECT-type E3 ubiquitin transferase</fullName>
        <ecNumber evidence="3">2.3.2.26</ecNumber>
    </recommendedName>
</protein>
<dbReference type="EMBL" id="NAJO01000007">
    <property type="protein sequence ID" value="OQO11175.1"/>
    <property type="molecule type" value="Genomic_DNA"/>
</dbReference>
<dbReference type="Gene3D" id="3.90.1750.10">
    <property type="entry name" value="Hect, E3 ligase catalytic domains"/>
    <property type="match status" value="1"/>
</dbReference>
<gene>
    <name evidence="8" type="ORF">B0A48_05431</name>
</gene>
<sequence>MKSDDADLAEAECLLSQYISQLTKGCRNGSCENQQCATGRRNTSPRPIRDYKVRTAQLIAIQILSGGYPRRHLCNLPEDEGVVIQITKSQLDDARDPSSSGQRLSDSVATILPTTSIEDTTKVLVPALGSAAWRLREARLGLEVLFIETYGRAGIANPDYVDDKHAVELLIESWLSVYTSYTHEDPPAESVEKLAELFETTTLESCPRSTKPRGVLDVLTDNKPYRDFLEKICETIAFRCTVADPRHENTSDVSTGFEVNLLHGIEERIAGRASPQVIECLSPLKILQYVFKANYDGQATVKPGSIAHGTLIWMGVMLRSSTNRRSFILDWSSYDPRLLDTIAEAWLVGLPNPLKRRPVILLEFPFLFDPGDLYTALRFICHLRMRDTQSRADMIDKIFDRYNPPPTAIHRQPIWAATIAEQRLYEVAFRREKYLVLLVSREEVLRDTFDQLWQRRRSELLCPLRVRLGGEVGEMGQDLGGVQVEFFNLICRAVLDEDAGMLTTDATTGLSWLKIGSLQPLYMFELLGVLLALAIHNGIAIPVSFPLALYKHLLDLPIDGLDDIADAWPIMKQTLVAFIEAKLDDDYVFHLTTNGLDLELGCGGLDTLRLRRWAYEEDCRNTLPMLYLPTSPFSKLRNSSAGSPPDDGDTVDWPGWTVEQAPMTSSVPDRGTNQQYALDYVEWLTTLSVFPQLHALRRGFHSILPAPLLAFLTPRQLQRALEGTPTLSIHEWRRSTTYTAFSPTEPYIESFWRIAASWPLDLQTGLLRFVTSAERVPVSGSLTFKISRIWGQEELLPTSSTCYCILNLPVYESEEVLEQRLRTAIEWGGEGGSSRVQGYAVSSNVLNGTGSTTASKHWPSPKSECKLKLARMRLWRPGGLLRDLAYNHAHATWYHDVVVWMQPNGSIRLVSGGIDLFQDDYIQFPADDLTYRDQGAILSLVLENGVRHQMEDQIRELLRGTATAIEEVTVKPKLTPRVSLFASEHDVSAGEVLNRLTQNVYRVTLHGDSSYALSPTLAKYGSDDVVLPWSEFITQFSDGVLEVRKLGYHHATMMSELIPLLRAASSKEALVPARKATLIHICHRAGVRIALETALKTGTTTLELSGLMTMPSMEYEEARGEDTHKTQCRHKLRRTQLYRAGEILQQVFEAYYSTAPDSLRYISDLHVEDTKAMPTNVTLPVSMNMILQSESRAIAKNKVQAVDNALVHNSQLYRVRLTDGHNYALDLIGTKFNRPSAIAPWDTFAEQYVESILEIGELGTNVAAFETNLRQSLAGLRRKGTLERHQRIFVELHRHRAEMEAASQAALQATQGVSDLGTLVKLPLGEFESARSAFLSHFKKEITELGLEARKKGSFDRWAAQLHVATELDCRTRAARKQLHRAGGLLRECFQVHAELLLADIKSFWGDPEDPLPHGIVPFTPLAMHEMEQVALKGLTCFYLSYEIIAVTDGLSLGVPVTLFEVQVRLVGLPTTGIQDAAELAQDHHANHSMVYRVLLPDCSLYALDLSESAPTRPNAVLPLADFYEKYVDQVVSHDEVGTCVQMFYRGFDLAIARIRDADRKPVTFDLTQMIMVRLHRHREHMKAALKAATSGMHEVNGVKRMMRLAAETHDDARASFVRVFTSELTGLQELANSEGAFKEWVEELLDAWR</sequence>
<evidence type="ECO:0000313" key="9">
    <source>
        <dbReference type="Proteomes" id="UP000192596"/>
    </source>
</evidence>
<dbReference type="SMART" id="SM00119">
    <property type="entry name" value="HECTc"/>
    <property type="match status" value="1"/>
</dbReference>
<dbReference type="PANTHER" id="PTHR11254:SF444">
    <property type="entry name" value="HECT DOMAIN CONTAINING UBIQUITIN LIGASE"/>
    <property type="match status" value="1"/>
</dbReference>
<dbReference type="Proteomes" id="UP000192596">
    <property type="component" value="Unassembled WGS sequence"/>
</dbReference>
<comment type="pathway">
    <text evidence="2">Protein modification; protein ubiquitination.</text>
</comment>
<dbReference type="InterPro" id="IPR042556">
    <property type="entry name" value="AZUL_sf"/>
</dbReference>
<name>A0A1V8TIH1_9PEZI</name>
<feature type="domain" description="HECT" evidence="7">
    <location>
        <begin position="456"/>
        <end position="842"/>
    </location>
</feature>
<reference evidence="9" key="1">
    <citation type="submission" date="2017-03" db="EMBL/GenBank/DDBJ databases">
        <title>Genomes of endolithic fungi from Antarctica.</title>
        <authorList>
            <person name="Coleine C."/>
            <person name="Masonjones S."/>
            <person name="Stajich J.E."/>
        </authorList>
    </citation>
    <scope>NUCLEOTIDE SEQUENCE [LARGE SCALE GENOMIC DNA]</scope>
    <source>
        <strain evidence="9">CCFEE 5527</strain>
    </source>
</reference>
<evidence type="ECO:0000256" key="4">
    <source>
        <dbReference type="ARBA" id="ARBA00022679"/>
    </source>
</evidence>
<dbReference type="STRING" id="1507870.A0A1V8TIH1"/>
<dbReference type="GO" id="GO:0006511">
    <property type="term" value="P:ubiquitin-dependent protein catabolic process"/>
    <property type="evidence" value="ECO:0007669"/>
    <property type="project" value="TreeGrafter"/>
</dbReference>
<dbReference type="GO" id="GO:0016567">
    <property type="term" value="P:protein ubiquitination"/>
    <property type="evidence" value="ECO:0007669"/>
    <property type="project" value="TreeGrafter"/>
</dbReference>
<dbReference type="Gene3D" id="3.30.2410.10">
    <property type="entry name" value="Hect, E3 ligase catalytic domain"/>
    <property type="match status" value="1"/>
</dbReference>